<proteinExistence type="predicted"/>
<organism evidence="8 9">
    <name type="scientific">Chlorella ohadii</name>
    <dbReference type="NCBI Taxonomy" id="2649997"/>
    <lineage>
        <taxon>Eukaryota</taxon>
        <taxon>Viridiplantae</taxon>
        <taxon>Chlorophyta</taxon>
        <taxon>core chlorophytes</taxon>
        <taxon>Trebouxiophyceae</taxon>
        <taxon>Chlorellales</taxon>
        <taxon>Chlorellaceae</taxon>
        <taxon>Chlorella clade</taxon>
        <taxon>Chlorella</taxon>
    </lineage>
</organism>
<evidence type="ECO:0000256" key="5">
    <source>
        <dbReference type="ARBA" id="ARBA00022840"/>
    </source>
</evidence>
<dbReference type="InterPro" id="IPR001453">
    <property type="entry name" value="MoaB/Mog_dom"/>
</dbReference>
<sequence length="416" mass="44192">MGTTIMAASFDGGVVMGADSRTSTGSYVANRVTDKITPLTDSIYICRSGSAADTQNLSRYVQWFLAQHGMELGDEPAAGLIVAGWDRHEGGSVYAIPLGGTLVKVPFTIGGSGSAYIYGLCDKLWRPNMTEEECQAFVVKAVSHAMARDGSSGGCIRTVVISKDGVKRSFLPGDRVPVAFGELPAPQQQPQVQARPAHMSQQQAGTVCGLPLEGGSEDSLGDCARFGIVTVSDRASGGVYEDQSGPAILQFFHEAIKSKWQAVYRVIPDERPLIEQTLKELCDAESCSLVVTTGGTGPAPRDVTPEATEAVCERMMPGYGEQMRAISLRYVPTAVLSRQTAGLRGKSLIINLPGKPKSIRETIDEVFMSIPACIDLLEGPYIETHDEVVKAFRPPALQRKQKPVAAGAAGAAAAGQ</sequence>
<dbReference type="PANTHER" id="PTHR43764">
    <property type="entry name" value="MOLYBDENUM COFACTOR BIOSYNTHESIS"/>
    <property type="match status" value="1"/>
</dbReference>
<dbReference type="InterPro" id="IPR001353">
    <property type="entry name" value="Proteasome_sua/b"/>
</dbReference>
<dbReference type="Gene3D" id="3.40.980.10">
    <property type="entry name" value="MoaB/Mog-like domain"/>
    <property type="match status" value="1"/>
</dbReference>
<evidence type="ECO:0000256" key="2">
    <source>
        <dbReference type="ARBA" id="ARBA00013269"/>
    </source>
</evidence>
<evidence type="ECO:0000259" key="7">
    <source>
        <dbReference type="SMART" id="SM00852"/>
    </source>
</evidence>
<dbReference type="GO" id="GO:0005839">
    <property type="term" value="C:proteasome core complex"/>
    <property type="evidence" value="ECO:0007669"/>
    <property type="project" value="InterPro"/>
</dbReference>
<dbReference type="InterPro" id="IPR036425">
    <property type="entry name" value="MoaB/Mog-like_dom_sf"/>
</dbReference>
<dbReference type="Pfam" id="PF00227">
    <property type="entry name" value="Proteasome"/>
    <property type="match status" value="2"/>
</dbReference>
<reference evidence="8" key="1">
    <citation type="submission" date="2020-11" db="EMBL/GenBank/DDBJ databases">
        <title>Chlorella ohadii genome sequencing and assembly.</title>
        <authorList>
            <person name="Murik O."/>
            <person name="Treves H."/>
            <person name="Kedem I."/>
            <person name="Shotland Y."/>
            <person name="Kaplan A."/>
        </authorList>
    </citation>
    <scope>NUCLEOTIDE SEQUENCE</scope>
    <source>
        <strain evidence="8">1</strain>
    </source>
</reference>
<dbReference type="InterPro" id="IPR029055">
    <property type="entry name" value="Ntn_hydrolases_N"/>
</dbReference>
<evidence type="ECO:0000256" key="1">
    <source>
        <dbReference type="ARBA" id="ARBA00005046"/>
    </source>
</evidence>
<dbReference type="FunFam" id="3.40.980.10:FF:000005">
    <property type="entry name" value="Molybdopterin biosynthesis mog protein"/>
    <property type="match status" value="1"/>
</dbReference>
<dbReference type="GO" id="GO:0061599">
    <property type="term" value="F:molybdopterin molybdotransferase activity"/>
    <property type="evidence" value="ECO:0007669"/>
    <property type="project" value="UniProtKB-EC"/>
</dbReference>
<dbReference type="Pfam" id="PF00994">
    <property type="entry name" value="MoCF_biosynth"/>
    <property type="match status" value="1"/>
</dbReference>
<evidence type="ECO:0000256" key="3">
    <source>
        <dbReference type="ARBA" id="ARBA00022679"/>
    </source>
</evidence>
<dbReference type="EC" id="2.10.1.1" evidence="2"/>
<evidence type="ECO:0000313" key="8">
    <source>
        <dbReference type="EMBL" id="KAI7842291.1"/>
    </source>
</evidence>
<dbReference type="Proteomes" id="UP001205105">
    <property type="component" value="Unassembled WGS sequence"/>
</dbReference>
<feature type="domain" description="MoaB/Mog" evidence="7">
    <location>
        <begin position="227"/>
        <end position="373"/>
    </location>
</feature>
<gene>
    <name evidence="8" type="ORF">COHA_003932</name>
</gene>
<comment type="caution">
    <text evidence="8">The sequence shown here is derived from an EMBL/GenBank/DDBJ whole genome shotgun (WGS) entry which is preliminary data.</text>
</comment>
<keyword evidence="9" id="KW-1185">Reference proteome</keyword>
<dbReference type="GO" id="GO:0005524">
    <property type="term" value="F:ATP binding"/>
    <property type="evidence" value="ECO:0007669"/>
    <property type="project" value="UniProtKB-KW"/>
</dbReference>
<dbReference type="AlphaFoldDB" id="A0AAD5DSE8"/>
<name>A0AAD5DSE8_9CHLO</name>
<evidence type="ECO:0000256" key="6">
    <source>
        <dbReference type="ARBA" id="ARBA00023150"/>
    </source>
</evidence>
<evidence type="ECO:0000256" key="4">
    <source>
        <dbReference type="ARBA" id="ARBA00022741"/>
    </source>
</evidence>
<dbReference type="GO" id="GO:0006777">
    <property type="term" value="P:Mo-molybdopterin cofactor biosynthetic process"/>
    <property type="evidence" value="ECO:0007669"/>
    <property type="project" value="UniProtKB-KW"/>
</dbReference>
<dbReference type="InterPro" id="IPR051920">
    <property type="entry name" value="MPT_Adenylyltrnsfr/MoaC-Rel"/>
</dbReference>
<keyword evidence="3" id="KW-0808">Transferase</keyword>
<keyword evidence="6" id="KW-0501">Molybdenum cofactor biosynthesis</keyword>
<protein>
    <recommendedName>
        <fullName evidence="2">molybdopterin molybdotransferase</fullName>
        <ecNumber evidence="2">2.10.1.1</ecNumber>
    </recommendedName>
</protein>
<dbReference type="PANTHER" id="PTHR43764:SF1">
    <property type="entry name" value="MOLYBDOPTERIN MOLYBDOTRANSFERASE"/>
    <property type="match status" value="1"/>
</dbReference>
<dbReference type="NCBIfam" id="NF006932">
    <property type="entry name" value="PRK09417.1"/>
    <property type="match status" value="1"/>
</dbReference>
<dbReference type="CDD" id="cd03762">
    <property type="entry name" value="proteasome_beta_type_6"/>
    <property type="match status" value="1"/>
</dbReference>
<dbReference type="InterPro" id="IPR008284">
    <property type="entry name" value="MoCF_biosynth_CS"/>
</dbReference>
<accession>A0AAD5DSE8</accession>
<dbReference type="GO" id="GO:0051603">
    <property type="term" value="P:proteolysis involved in protein catabolic process"/>
    <property type="evidence" value="ECO:0007669"/>
    <property type="project" value="InterPro"/>
</dbReference>
<dbReference type="SUPFAM" id="SSF53218">
    <property type="entry name" value="Molybdenum cofactor biosynthesis proteins"/>
    <property type="match status" value="1"/>
</dbReference>
<keyword evidence="4" id="KW-0547">Nucleotide-binding</keyword>
<comment type="pathway">
    <text evidence="1">Cofactor biosynthesis; molybdopterin biosynthesis.</text>
</comment>
<dbReference type="PROSITE" id="PS01078">
    <property type="entry name" value="MOCF_BIOSYNTHESIS_1"/>
    <property type="match status" value="1"/>
</dbReference>
<dbReference type="EMBL" id="JADXDR010000053">
    <property type="protein sequence ID" value="KAI7842291.1"/>
    <property type="molecule type" value="Genomic_DNA"/>
</dbReference>
<evidence type="ECO:0000313" key="9">
    <source>
        <dbReference type="Proteomes" id="UP001205105"/>
    </source>
</evidence>
<dbReference type="SUPFAM" id="SSF56235">
    <property type="entry name" value="N-terminal nucleophile aminohydrolases (Ntn hydrolases)"/>
    <property type="match status" value="1"/>
</dbReference>
<keyword evidence="5" id="KW-0067">ATP-binding</keyword>
<dbReference type="NCBIfam" id="TIGR00177">
    <property type="entry name" value="molyb_syn"/>
    <property type="match status" value="1"/>
</dbReference>
<dbReference type="SMART" id="SM00852">
    <property type="entry name" value="MoCF_biosynth"/>
    <property type="match status" value="1"/>
</dbReference>
<dbReference type="CDD" id="cd00886">
    <property type="entry name" value="MogA_MoaB"/>
    <property type="match status" value="1"/>
</dbReference>
<dbReference type="Gene3D" id="3.60.20.10">
    <property type="entry name" value="Glutamine Phosphoribosylpyrophosphate, subunit 1, domain 1"/>
    <property type="match status" value="2"/>
</dbReference>